<comment type="caution">
    <text evidence="2">The sequence shown here is derived from an EMBL/GenBank/DDBJ whole genome shotgun (WGS) entry which is preliminary data.</text>
</comment>
<keyword evidence="1" id="KW-0732">Signal</keyword>
<organism evidence="2 3">
    <name type="scientific">Bosea massiliensis</name>
    <dbReference type="NCBI Taxonomy" id="151419"/>
    <lineage>
        <taxon>Bacteria</taxon>
        <taxon>Pseudomonadati</taxon>
        <taxon>Pseudomonadota</taxon>
        <taxon>Alphaproteobacteria</taxon>
        <taxon>Hyphomicrobiales</taxon>
        <taxon>Boseaceae</taxon>
        <taxon>Bosea</taxon>
    </lineage>
</organism>
<feature type="chain" id="PRO_5046439100" evidence="1">
    <location>
        <begin position="42"/>
        <end position="187"/>
    </location>
</feature>
<proteinExistence type="predicted"/>
<dbReference type="EMBL" id="JBHSLU010000004">
    <property type="protein sequence ID" value="MFC5503960.1"/>
    <property type="molecule type" value="Genomic_DNA"/>
</dbReference>
<name>A0ABW0NTV5_9HYPH</name>
<evidence type="ECO:0000313" key="3">
    <source>
        <dbReference type="Proteomes" id="UP001596060"/>
    </source>
</evidence>
<evidence type="ECO:0000256" key="1">
    <source>
        <dbReference type="SAM" id="SignalP"/>
    </source>
</evidence>
<keyword evidence="3" id="KW-1185">Reference proteome</keyword>
<gene>
    <name evidence="2" type="ORF">ACFPN9_01665</name>
</gene>
<accession>A0ABW0NTV5</accession>
<feature type="signal peptide" evidence="1">
    <location>
        <begin position="1"/>
        <end position="41"/>
    </location>
</feature>
<evidence type="ECO:0000313" key="2">
    <source>
        <dbReference type="EMBL" id="MFC5503960.1"/>
    </source>
</evidence>
<protein>
    <submittedName>
        <fullName evidence="2">YHS domain-containing (Seleno)protein</fullName>
    </submittedName>
</protein>
<dbReference type="NCBIfam" id="NF041384">
    <property type="entry name" value="YHS_seleno_dom"/>
    <property type="match status" value="1"/>
</dbReference>
<sequence length="187" mass="19999">MKAGTRRGRGAPSTILAPRTALARAMAAFALVALTALPAEASAASGRLPAGLPDLPVLNDGVLHDVRSGLALRGYDPIAYRLEGHAVAGDRAYEIVHDGAVWRFVSAANRDAFRDAPEIYAPAFSGYDAAAVADGRAVEIDPREFAIVGSRLFLFRTAENRQRFLADAQLRNRADGRWSSVAQSLVR</sequence>
<dbReference type="RefSeq" id="WP_156446524.1">
    <property type="nucleotide sequence ID" value="NZ_JBHSLU010000004.1"/>
</dbReference>
<dbReference type="Proteomes" id="UP001596060">
    <property type="component" value="Unassembled WGS sequence"/>
</dbReference>
<reference evidence="3" key="1">
    <citation type="journal article" date="2019" name="Int. J. Syst. Evol. Microbiol.">
        <title>The Global Catalogue of Microorganisms (GCM) 10K type strain sequencing project: providing services to taxonomists for standard genome sequencing and annotation.</title>
        <authorList>
            <consortium name="The Broad Institute Genomics Platform"/>
            <consortium name="The Broad Institute Genome Sequencing Center for Infectious Disease"/>
            <person name="Wu L."/>
            <person name="Ma J."/>
        </authorList>
    </citation>
    <scope>NUCLEOTIDE SEQUENCE [LARGE SCALE GENOMIC DNA]</scope>
    <source>
        <strain evidence="3">CCUG 43117</strain>
    </source>
</reference>